<keyword evidence="4" id="KW-0472">Membrane</keyword>
<evidence type="ECO:0000256" key="1">
    <source>
        <dbReference type="ARBA" id="ARBA00004156"/>
    </source>
</evidence>
<feature type="compositionally biased region" description="Gly residues" evidence="7">
    <location>
        <begin position="353"/>
        <end position="362"/>
    </location>
</feature>
<dbReference type="InterPro" id="IPR036871">
    <property type="entry name" value="PX_dom_sf"/>
</dbReference>
<dbReference type="InterPro" id="IPR027267">
    <property type="entry name" value="AH/BAR_dom_sf"/>
</dbReference>
<sequence length="759" mass="84821">MIESQVRAEYDFDAQPGSGELSIKANEILTVVRDGIDGGWMEGRNAKGQLGLFPESYVSRISPSPAPSNYQAIWSILSTGSLSYAPPSVRYRRFSVHFPSAMLFTSGLRRAVDGNYNPNSAAISKTANETARLLDAKREFFLRRHTCSSLHNSLPSNAPRSSESGPHRTTNEEASAPPSTAPPPLPATVSNLPSYSVPPGEGWDDYPMPSFPPPQKVSPHQQQSVPPPSHASTRYDDDFDDDWTDEDEEQEARASISIHEDVTQHPSTHPKHQQSRSRSQSRATATSGGSRTDISTDDEGGLQSHSSTAQTLSTPLRKGTLKEHSNLGVNNQRAVSRSRSVGADTMTSTGHRAGSGGAGGAGAASRMKNINRFSNFVKTGMESYILAASRMTSPAHERHEIIDTPQGIEWAPIQQHYTCTVDNPKKESKLKGLKSFIAYSVTSSLNGIQVSRRYKHFDWLHEQLSQKYILIPIPPLPEKQVSGRYEEELIEHRKNILMLWVAKICRHPVLSKSDVWMHFLTCTDEKRWKVGKRAAEKDEYVGGNFFHCLTVPDQPLDVSMVERKVDNFQRCVRCLDDSVKVMYDRIHETQKRMTGPYKANWQKLAAAFSGLGQSFEMDATPHNQQVTAALKETAHVYHKIGDLHDEQSKNDCEPFLDSLYAYKGLLSAMPDIVNVHKNALAKLRENERLSIEGKLSQSEADKIKQRVDVTSYAMIAEINHQNKERVDDFKKMMHAYLTEQAAFYRNISDQLSHLAKEFA</sequence>
<evidence type="ECO:0000313" key="11">
    <source>
        <dbReference type="WBParaSite" id="L893_g33447.t2"/>
    </source>
</evidence>
<dbReference type="InterPro" id="IPR036028">
    <property type="entry name" value="SH3-like_dom_sf"/>
</dbReference>
<evidence type="ECO:0000259" key="9">
    <source>
        <dbReference type="PROSITE" id="PS50195"/>
    </source>
</evidence>
<dbReference type="CDD" id="cd07626">
    <property type="entry name" value="BAR_SNX9_like"/>
    <property type="match status" value="1"/>
</dbReference>
<dbReference type="Pfam" id="PF00018">
    <property type="entry name" value="SH3_1"/>
    <property type="match status" value="1"/>
</dbReference>
<name>A0A1I8A6T2_9BILA</name>
<protein>
    <submittedName>
        <fullName evidence="11">Sorting nexin</fullName>
    </submittedName>
</protein>
<evidence type="ECO:0000256" key="5">
    <source>
        <dbReference type="ARBA" id="ARBA00023329"/>
    </source>
</evidence>
<dbReference type="WBParaSite" id="L893_g33447.t2">
    <property type="protein sequence ID" value="L893_g33447.t2"/>
    <property type="gene ID" value="L893_g33447"/>
</dbReference>
<evidence type="ECO:0000256" key="2">
    <source>
        <dbReference type="ARBA" id="ARBA00010883"/>
    </source>
</evidence>
<reference evidence="11" key="1">
    <citation type="submission" date="2016-11" db="UniProtKB">
        <authorList>
            <consortium name="WormBaseParasite"/>
        </authorList>
    </citation>
    <scope>IDENTIFICATION</scope>
</reference>
<dbReference type="SUPFAM" id="SSF50044">
    <property type="entry name" value="SH3-domain"/>
    <property type="match status" value="1"/>
</dbReference>
<dbReference type="CDD" id="cd06862">
    <property type="entry name" value="PX_SNX9_18_like"/>
    <property type="match status" value="1"/>
</dbReference>
<evidence type="ECO:0000256" key="4">
    <source>
        <dbReference type="ARBA" id="ARBA00023136"/>
    </source>
</evidence>
<evidence type="ECO:0000256" key="7">
    <source>
        <dbReference type="SAM" id="MobiDB-lite"/>
    </source>
</evidence>
<evidence type="ECO:0000259" key="8">
    <source>
        <dbReference type="PROSITE" id="PS50002"/>
    </source>
</evidence>
<comment type="subcellular location">
    <subcellularLocation>
        <location evidence="1">Cytoplasmic vesicle membrane</location>
    </subcellularLocation>
</comment>
<dbReference type="Pfam" id="PF10456">
    <property type="entry name" value="BAR_3_WASP_bdg"/>
    <property type="match status" value="1"/>
</dbReference>
<dbReference type="CDD" id="cd11763">
    <property type="entry name" value="SH3_SNX9_like"/>
    <property type="match status" value="1"/>
</dbReference>
<keyword evidence="5" id="KW-0968">Cytoplasmic vesicle</keyword>
<dbReference type="Pfam" id="PF00787">
    <property type="entry name" value="PX"/>
    <property type="match status" value="1"/>
</dbReference>
<dbReference type="GO" id="GO:0006897">
    <property type="term" value="P:endocytosis"/>
    <property type="evidence" value="ECO:0007669"/>
    <property type="project" value="TreeGrafter"/>
</dbReference>
<dbReference type="GO" id="GO:0016197">
    <property type="term" value="P:endosomal transport"/>
    <property type="evidence" value="ECO:0007669"/>
    <property type="project" value="TreeGrafter"/>
</dbReference>
<feature type="compositionally biased region" description="Low complexity" evidence="7">
    <location>
        <begin position="276"/>
        <end position="287"/>
    </location>
</feature>
<dbReference type="InterPro" id="IPR019497">
    <property type="entry name" value="Sorting_nexin_WASP-bd-dom"/>
</dbReference>
<feature type="compositionally biased region" description="Polar residues" evidence="7">
    <location>
        <begin position="303"/>
        <end position="314"/>
    </location>
</feature>
<dbReference type="AlphaFoldDB" id="A0A1I8A6T2"/>
<dbReference type="SUPFAM" id="SSF64268">
    <property type="entry name" value="PX domain"/>
    <property type="match status" value="1"/>
</dbReference>
<dbReference type="SUPFAM" id="SSF103657">
    <property type="entry name" value="BAR/IMD domain-like"/>
    <property type="match status" value="1"/>
</dbReference>
<feature type="domain" description="PX" evidence="9">
    <location>
        <begin position="417"/>
        <end position="527"/>
    </location>
</feature>
<feature type="compositionally biased region" description="Polar residues" evidence="7">
    <location>
        <begin position="327"/>
        <end position="350"/>
    </location>
</feature>
<feature type="region of interest" description="Disordered" evidence="7">
    <location>
        <begin position="151"/>
        <end position="364"/>
    </location>
</feature>
<evidence type="ECO:0000313" key="10">
    <source>
        <dbReference type="Proteomes" id="UP000095287"/>
    </source>
</evidence>
<keyword evidence="3 6" id="KW-0728">SH3 domain</keyword>
<dbReference type="PROSITE" id="PS50195">
    <property type="entry name" value="PX"/>
    <property type="match status" value="1"/>
</dbReference>
<dbReference type="Gene3D" id="3.30.1520.10">
    <property type="entry name" value="Phox-like domain"/>
    <property type="match status" value="1"/>
</dbReference>
<dbReference type="GO" id="GO:0097320">
    <property type="term" value="P:plasma membrane tubulation"/>
    <property type="evidence" value="ECO:0007669"/>
    <property type="project" value="TreeGrafter"/>
</dbReference>
<dbReference type="SMART" id="SM00326">
    <property type="entry name" value="SH3"/>
    <property type="match status" value="1"/>
</dbReference>
<feature type="compositionally biased region" description="Acidic residues" evidence="7">
    <location>
        <begin position="237"/>
        <end position="250"/>
    </location>
</feature>
<dbReference type="InterPro" id="IPR001452">
    <property type="entry name" value="SH3_domain"/>
</dbReference>
<feature type="domain" description="SH3" evidence="8">
    <location>
        <begin position="1"/>
        <end position="63"/>
    </location>
</feature>
<dbReference type="GO" id="GO:0035091">
    <property type="term" value="F:phosphatidylinositol binding"/>
    <property type="evidence" value="ECO:0007669"/>
    <property type="project" value="InterPro"/>
</dbReference>
<dbReference type="SMART" id="SM00312">
    <property type="entry name" value="PX"/>
    <property type="match status" value="1"/>
</dbReference>
<dbReference type="FunFam" id="3.30.1520.10:FF:000004">
    <property type="entry name" value="Sorting nexin"/>
    <property type="match status" value="1"/>
</dbReference>
<accession>A0A1I8A6T2</accession>
<proteinExistence type="inferred from homology"/>
<evidence type="ECO:0000256" key="3">
    <source>
        <dbReference type="ARBA" id="ARBA00022443"/>
    </source>
</evidence>
<dbReference type="Gene3D" id="1.20.1270.60">
    <property type="entry name" value="Arfaptin homology (AH) domain/BAR domain"/>
    <property type="match status" value="1"/>
</dbReference>
<dbReference type="PROSITE" id="PS50002">
    <property type="entry name" value="SH3"/>
    <property type="match status" value="1"/>
</dbReference>
<dbReference type="PANTHER" id="PTHR45827:SF1">
    <property type="entry name" value="SORTING NEXIN"/>
    <property type="match status" value="1"/>
</dbReference>
<dbReference type="PANTHER" id="PTHR45827">
    <property type="entry name" value="SORTING NEXIN"/>
    <property type="match status" value="1"/>
</dbReference>
<organism evidence="10 11">
    <name type="scientific">Steinernema glaseri</name>
    <dbReference type="NCBI Taxonomy" id="37863"/>
    <lineage>
        <taxon>Eukaryota</taxon>
        <taxon>Metazoa</taxon>
        <taxon>Ecdysozoa</taxon>
        <taxon>Nematoda</taxon>
        <taxon>Chromadorea</taxon>
        <taxon>Rhabditida</taxon>
        <taxon>Tylenchina</taxon>
        <taxon>Panagrolaimomorpha</taxon>
        <taxon>Strongyloidoidea</taxon>
        <taxon>Steinernematidae</taxon>
        <taxon>Steinernema</taxon>
    </lineage>
</organism>
<feature type="compositionally biased region" description="Polar residues" evidence="7">
    <location>
        <begin position="151"/>
        <end position="164"/>
    </location>
</feature>
<dbReference type="Gene3D" id="2.30.30.40">
    <property type="entry name" value="SH3 Domains"/>
    <property type="match status" value="1"/>
</dbReference>
<comment type="similarity">
    <text evidence="2">Belongs to the sorting nexin family.</text>
</comment>
<dbReference type="GO" id="GO:0030659">
    <property type="term" value="C:cytoplasmic vesicle membrane"/>
    <property type="evidence" value="ECO:0007669"/>
    <property type="project" value="UniProtKB-SubCell"/>
</dbReference>
<dbReference type="Proteomes" id="UP000095287">
    <property type="component" value="Unplaced"/>
</dbReference>
<dbReference type="GO" id="GO:0005886">
    <property type="term" value="C:plasma membrane"/>
    <property type="evidence" value="ECO:0007669"/>
    <property type="project" value="TreeGrafter"/>
</dbReference>
<dbReference type="InterPro" id="IPR001683">
    <property type="entry name" value="PX_dom"/>
</dbReference>
<evidence type="ECO:0000256" key="6">
    <source>
        <dbReference type="PROSITE-ProRule" id="PRU00192"/>
    </source>
</evidence>
<keyword evidence="10" id="KW-1185">Reference proteome</keyword>